<evidence type="ECO:0000256" key="3">
    <source>
        <dbReference type="SAM" id="MobiDB-lite"/>
    </source>
</evidence>
<name>A0A1K0IKV0_CUPNE</name>
<dbReference type="GO" id="GO:0016810">
    <property type="term" value="F:hydrolase activity, acting on carbon-nitrogen (but not peptide) bonds"/>
    <property type="evidence" value="ECO:0007669"/>
    <property type="project" value="InterPro"/>
</dbReference>
<reference evidence="5" key="1">
    <citation type="submission" date="2016-09" db="EMBL/GenBank/DDBJ databases">
        <authorList>
            <person name="Capua I."/>
            <person name="De Benedictis P."/>
            <person name="Joannis T."/>
            <person name="Lombin L.H."/>
            <person name="Cattoli G."/>
        </authorList>
    </citation>
    <scope>NUCLEOTIDE SEQUENCE</scope>
    <source>
        <strain evidence="5">B9</strain>
    </source>
</reference>
<accession>A0A1K0IKV0</accession>
<dbReference type="PANTHER" id="PTHR43794:SF11">
    <property type="entry name" value="AMIDOHYDROLASE-RELATED DOMAIN-CONTAINING PROTEIN"/>
    <property type="match status" value="1"/>
</dbReference>
<keyword evidence="2" id="KW-0378">Hydrolase</keyword>
<feature type="domain" description="Amidohydrolase-related" evidence="4">
    <location>
        <begin position="105"/>
        <end position="526"/>
    </location>
</feature>
<proteinExistence type="inferred from homology"/>
<dbReference type="InterPro" id="IPR006680">
    <property type="entry name" value="Amidohydro-rel"/>
</dbReference>
<protein>
    <recommendedName>
        <fullName evidence="4">Amidohydrolase-related domain-containing protein</fullName>
    </recommendedName>
</protein>
<dbReference type="InterPro" id="IPR032466">
    <property type="entry name" value="Metal_Hydrolase"/>
</dbReference>
<dbReference type="EMBL" id="FMSH01000364">
    <property type="protein sequence ID" value="SCU83858.1"/>
    <property type="molecule type" value="Genomic_DNA"/>
</dbReference>
<dbReference type="RefSeq" id="WP_340527605.1">
    <property type="nucleotide sequence ID" value="NZ_FMSH01000364.1"/>
</dbReference>
<dbReference type="Gene3D" id="3.20.20.140">
    <property type="entry name" value="Metal-dependent hydrolases"/>
    <property type="match status" value="2"/>
</dbReference>
<organism evidence="5">
    <name type="scientific">Cupriavidus necator</name>
    <name type="common">Alcaligenes eutrophus</name>
    <name type="synonym">Ralstonia eutropha</name>
    <dbReference type="NCBI Taxonomy" id="106590"/>
    <lineage>
        <taxon>Bacteria</taxon>
        <taxon>Pseudomonadati</taxon>
        <taxon>Pseudomonadota</taxon>
        <taxon>Betaproteobacteria</taxon>
        <taxon>Burkholderiales</taxon>
        <taxon>Burkholderiaceae</taxon>
        <taxon>Cupriavidus</taxon>
    </lineage>
</organism>
<evidence type="ECO:0000313" key="5">
    <source>
        <dbReference type="EMBL" id="SCU83858.1"/>
    </source>
</evidence>
<dbReference type="SUPFAM" id="SSF51338">
    <property type="entry name" value="Composite domain of metallo-dependent hydrolases"/>
    <property type="match status" value="1"/>
</dbReference>
<sequence length="599" mass="64955">MNEQGESGRVGKWPPGDAAGQENRASNAASEALARSAYSQAYRSPEVGGNRGARLLLKGGTVLTLDEKVGDFEQADVLVEGKKIVAIAPHLEAADAQVIDCSGTIVMPGFISTHQHQYQTLMRSALSDGIHIRAIPANSQQPVAKWPGEFYTTTIQEVWTPGFMPNPPVPGQPPIWDLGRPPMDPEDCYIAELVSSLSQITQGVTTITDTSQSSHTPDHTDAMIQALFDSGQRAVYAYGWGNDRSAQFPEQSYEYPGRSGDTSFGLGRLAKTYFSSKDQLVTLGAMLDWHPVVDPRTHEKQNYTGWQLAREFGAWINNHAAHGAVVEGIAQDPRNGADWSDVTLVHCTLWQDEPVAQIGVDNVRSRAWQLVADRGAHVSISPLVEMQMRHGMPPFQLALNYGILPSLSPDTETNMTTNPFSMMRSAFTLQRALANELVFPLSDPQGLKVPQLVTSRQVIEMMTIAGAAGSGLLHKVGTLTPGKEADIVVLDANTLNTAPMNNVPGTVVTLMESRNVRDVVVAGKIVYRDGKLVGWDVQKLLRDVTRARDRVLARINGPALAGALPAGLNSHAEPYRPNFLGSTSYIGQNATAPAYVLRP</sequence>
<dbReference type="SUPFAM" id="SSF51556">
    <property type="entry name" value="Metallo-dependent hydrolases"/>
    <property type="match status" value="1"/>
</dbReference>
<dbReference type="Pfam" id="PF01979">
    <property type="entry name" value="Amidohydro_1"/>
    <property type="match status" value="1"/>
</dbReference>
<comment type="similarity">
    <text evidence="1">Belongs to the metallo-dependent hydrolases superfamily. ATZ/TRZ family.</text>
</comment>
<dbReference type="PANTHER" id="PTHR43794">
    <property type="entry name" value="AMINOHYDROLASE SSNA-RELATED"/>
    <property type="match status" value="1"/>
</dbReference>
<feature type="region of interest" description="Disordered" evidence="3">
    <location>
        <begin position="1"/>
        <end position="30"/>
    </location>
</feature>
<dbReference type="Gene3D" id="2.30.40.10">
    <property type="entry name" value="Urease, subunit C, domain 1"/>
    <property type="match status" value="2"/>
</dbReference>
<dbReference type="InterPro" id="IPR011059">
    <property type="entry name" value="Metal-dep_hydrolase_composite"/>
</dbReference>
<evidence type="ECO:0000256" key="1">
    <source>
        <dbReference type="ARBA" id="ARBA00006745"/>
    </source>
</evidence>
<dbReference type="AlphaFoldDB" id="A0A1K0IKV0"/>
<gene>
    <name evidence="5" type="ORF">CNECB9_4260022</name>
</gene>
<dbReference type="InterPro" id="IPR050287">
    <property type="entry name" value="MTA/SAH_deaminase"/>
</dbReference>
<evidence type="ECO:0000259" key="4">
    <source>
        <dbReference type="Pfam" id="PF01979"/>
    </source>
</evidence>
<evidence type="ECO:0000256" key="2">
    <source>
        <dbReference type="ARBA" id="ARBA00022801"/>
    </source>
</evidence>